<dbReference type="EMBL" id="RBKU01000001">
    <property type="protein sequence ID" value="RKR80747.1"/>
    <property type="molecule type" value="Genomic_DNA"/>
</dbReference>
<keyword evidence="3" id="KW-0804">Transcription</keyword>
<dbReference type="GO" id="GO:0043565">
    <property type="term" value="F:sequence-specific DNA binding"/>
    <property type="evidence" value="ECO:0007669"/>
    <property type="project" value="InterPro"/>
</dbReference>
<dbReference type="InterPro" id="IPR009057">
    <property type="entry name" value="Homeodomain-like_sf"/>
</dbReference>
<evidence type="ECO:0000256" key="1">
    <source>
        <dbReference type="ARBA" id="ARBA00023015"/>
    </source>
</evidence>
<keyword evidence="6" id="KW-1185">Reference proteome</keyword>
<sequence>MKKAEQPIKIINSVSELHRLLCLPPPKNTLITLIDHTGENPEHENKTHRLVLNFYHICIKRSFQGQMRYGRNYYDFDKGTMVFLAPHQVIAVDQGDEADDDGWSLLFHPDLIRNYPLGKSIKNYGFFAYEADEALHLSDEEEKLIESLVRNIEKEYQSRIDNFSADVIVSNLELLLNYCNRFYSRQFVTRKMSNNDLLSKFENNLSKHFDNHARNGLPTVNSLAEELNVSASYLSDMLRTLTGRNTQQHIHDKLIAKAQDILATTDLSVSEIAFQLGFEHRQSFNKLFKNKTKLSPLAFRRSFN</sequence>
<dbReference type="Pfam" id="PF12833">
    <property type="entry name" value="HTH_18"/>
    <property type="match status" value="1"/>
</dbReference>
<name>A0A495IVG0_9SPHI</name>
<comment type="caution">
    <text evidence="5">The sequence shown here is derived from an EMBL/GenBank/DDBJ whole genome shotgun (WGS) entry which is preliminary data.</text>
</comment>
<evidence type="ECO:0000313" key="6">
    <source>
        <dbReference type="Proteomes" id="UP000268007"/>
    </source>
</evidence>
<keyword evidence="2 5" id="KW-0238">DNA-binding</keyword>
<dbReference type="PANTHER" id="PTHR43280">
    <property type="entry name" value="ARAC-FAMILY TRANSCRIPTIONAL REGULATOR"/>
    <property type="match status" value="1"/>
</dbReference>
<dbReference type="OrthoDB" id="9816214at2"/>
<dbReference type="SUPFAM" id="SSF46689">
    <property type="entry name" value="Homeodomain-like"/>
    <property type="match status" value="1"/>
</dbReference>
<keyword evidence="1" id="KW-0805">Transcription regulation</keyword>
<evidence type="ECO:0000313" key="5">
    <source>
        <dbReference type="EMBL" id="RKR80747.1"/>
    </source>
</evidence>
<organism evidence="5 6">
    <name type="scientific">Mucilaginibacter gracilis</name>
    <dbReference type="NCBI Taxonomy" id="423350"/>
    <lineage>
        <taxon>Bacteria</taxon>
        <taxon>Pseudomonadati</taxon>
        <taxon>Bacteroidota</taxon>
        <taxon>Sphingobacteriia</taxon>
        <taxon>Sphingobacteriales</taxon>
        <taxon>Sphingobacteriaceae</taxon>
        <taxon>Mucilaginibacter</taxon>
    </lineage>
</organism>
<dbReference type="GO" id="GO:0003700">
    <property type="term" value="F:DNA-binding transcription factor activity"/>
    <property type="evidence" value="ECO:0007669"/>
    <property type="project" value="InterPro"/>
</dbReference>
<dbReference type="InterPro" id="IPR018060">
    <property type="entry name" value="HTH_AraC"/>
</dbReference>
<gene>
    <name evidence="5" type="ORF">BDD43_0881</name>
</gene>
<reference evidence="5 6" key="1">
    <citation type="submission" date="2018-10" db="EMBL/GenBank/DDBJ databases">
        <title>Genomic Encyclopedia of Archaeal and Bacterial Type Strains, Phase II (KMG-II): from individual species to whole genera.</title>
        <authorList>
            <person name="Goeker M."/>
        </authorList>
    </citation>
    <scope>NUCLEOTIDE SEQUENCE [LARGE SCALE GENOMIC DNA]</scope>
    <source>
        <strain evidence="5 6">DSM 18602</strain>
    </source>
</reference>
<dbReference type="RefSeq" id="WP_121196588.1">
    <property type="nucleotide sequence ID" value="NZ_RBKU01000001.1"/>
</dbReference>
<proteinExistence type="predicted"/>
<dbReference type="AlphaFoldDB" id="A0A495IVG0"/>
<dbReference type="PANTHER" id="PTHR43280:SF32">
    <property type="entry name" value="TRANSCRIPTIONAL REGULATORY PROTEIN"/>
    <property type="match status" value="1"/>
</dbReference>
<dbReference type="SMART" id="SM00342">
    <property type="entry name" value="HTH_ARAC"/>
    <property type="match status" value="1"/>
</dbReference>
<dbReference type="Gene3D" id="1.10.10.60">
    <property type="entry name" value="Homeodomain-like"/>
    <property type="match status" value="1"/>
</dbReference>
<protein>
    <submittedName>
        <fullName evidence="5">AraC-like DNA-binding protein</fullName>
    </submittedName>
</protein>
<evidence type="ECO:0000259" key="4">
    <source>
        <dbReference type="PROSITE" id="PS01124"/>
    </source>
</evidence>
<dbReference type="PROSITE" id="PS01124">
    <property type="entry name" value="HTH_ARAC_FAMILY_2"/>
    <property type="match status" value="1"/>
</dbReference>
<feature type="domain" description="HTH araC/xylS-type" evidence="4">
    <location>
        <begin position="195"/>
        <end position="302"/>
    </location>
</feature>
<accession>A0A495IVG0</accession>
<evidence type="ECO:0000256" key="2">
    <source>
        <dbReference type="ARBA" id="ARBA00023125"/>
    </source>
</evidence>
<dbReference type="Proteomes" id="UP000268007">
    <property type="component" value="Unassembled WGS sequence"/>
</dbReference>
<evidence type="ECO:0000256" key="3">
    <source>
        <dbReference type="ARBA" id="ARBA00023163"/>
    </source>
</evidence>